<evidence type="ECO:0000259" key="3">
    <source>
        <dbReference type="Pfam" id="PF12965"/>
    </source>
</evidence>
<keyword evidence="5" id="KW-1185">Reference proteome</keyword>
<feature type="domain" description="Zinc finger CHC2-type" evidence="2">
    <location>
        <begin position="2"/>
        <end position="90"/>
    </location>
</feature>
<proteinExistence type="predicted"/>
<dbReference type="InterPro" id="IPR024385">
    <property type="entry name" value="DUF3854"/>
</dbReference>
<gene>
    <name evidence="4" type="primary">dnaG</name>
    <name evidence="4" type="ORF">Tfer_2758</name>
</gene>
<evidence type="ECO:0000256" key="1">
    <source>
        <dbReference type="SAM" id="MobiDB-lite"/>
    </source>
</evidence>
<dbReference type="SUPFAM" id="SSF57783">
    <property type="entry name" value="Zinc beta-ribbon"/>
    <property type="match status" value="1"/>
</dbReference>
<dbReference type="RefSeq" id="WP_052218764.1">
    <property type="nucleotide sequence ID" value="NZ_LGTE01000024.1"/>
</dbReference>
<reference evidence="5" key="1">
    <citation type="submission" date="2015-07" db="EMBL/GenBank/DDBJ databases">
        <title>Complete Genome of Thermincola ferriacetica strain Z-0001T.</title>
        <authorList>
            <person name="Lusk B."/>
            <person name="Badalamenti J.P."/>
            <person name="Parameswaran P."/>
            <person name="Bond D.R."/>
            <person name="Torres C.I."/>
        </authorList>
    </citation>
    <scope>NUCLEOTIDE SEQUENCE [LARGE SCALE GENOMIC DNA]</scope>
    <source>
        <strain evidence="5">Z-0001</strain>
    </source>
</reference>
<evidence type="ECO:0000313" key="5">
    <source>
        <dbReference type="Proteomes" id="UP000037175"/>
    </source>
</evidence>
<evidence type="ECO:0000259" key="2">
    <source>
        <dbReference type="Pfam" id="PF01807"/>
    </source>
</evidence>
<dbReference type="InterPro" id="IPR036977">
    <property type="entry name" value="DNA_primase_Znf_CHC2"/>
</dbReference>
<evidence type="ECO:0000313" key="4">
    <source>
        <dbReference type="EMBL" id="KNZ68667.1"/>
    </source>
</evidence>
<accession>A0A0L6VZB3</accession>
<dbReference type="Proteomes" id="UP000037175">
    <property type="component" value="Unassembled WGS sequence"/>
</dbReference>
<sequence>MQQELNILDVLNRLNMKPVKTPKGRHWIYRCPFCGDSRKRDNHGHLYVEVNKNVWQCHRCGESGNALTLYARLTGQDTKSAYRELVGGMESRIKERPTPNTPPRPQPVRPYGSEPEMVSLEQRDAVYNALLDLLELEVRHYRDLVRRGFPAEIIKKEKFRSVPADYSLRAQVCRELLSRGYDLVNVPGFYKDRNGSWNFVASPGYFIPVRTALGMIAGMQIRADEGSPKYFWFSGHDVAFEGQIEVAGPQYDGPVWITEGPVKAKIAAYYLKRTTIGIPGVSAWRKAMPVLNDYRDRDKILAFDADAAINPHVAKNLQAFTEALYTERHRLKLARWSINQGKGLDDVILYLARQAHGQIEKQLVPMSLWDKVVGWLKKLFRKRG</sequence>
<protein>
    <submittedName>
        <fullName evidence="4">DNA primase</fullName>
    </submittedName>
</protein>
<dbReference type="AlphaFoldDB" id="A0A0L6VZB3"/>
<dbReference type="InterPro" id="IPR002694">
    <property type="entry name" value="Znf_CHC2"/>
</dbReference>
<name>A0A0L6VZB3_9FIRM</name>
<dbReference type="Pfam" id="PF01807">
    <property type="entry name" value="Zn_ribbon_DnaG"/>
    <property type="match status" value="1"/>
</dbReference>
<feature type="domain" description="DUF3854" evidence="3">
    <location>
        <begin position="254"/>
        <end position="349"/>
    </location>
</feature>
<organism evidence="4 5">
    <name type="scientific">Thermincola ferriacetica</name>
    <dbReference type="NCBI Taxonomy" id="281456"/>
    <lineage>
        <taxon>Bacteria</taxon>
        <taxon>Bacillati</taxon>
        <taxon>Bacillota</taxon>
        <taxon>Clostridia</taxon>
        <taxon>Eubacteriales</taxon>
        <taxon>Thermincolaceae</taxon>
        <taxon>Thermincola</taxon>
    </lineage>
</organism>
<feature type="region of interest" description="Disordered" evidence="1">
    <location>
        <begin position="89"/>
        <end position="113"/>
    </location>
</feature>
<feature type="compositionally biased region" description="Pro residues" evidence="1">
    <location>
        <begin position="99"/>
        <end position="108"/>
    </location>
</feature>
<dbReference type="GO" id="GO:0003677">
    <property type="term" value="F:DNA binding"/>
    <property type="evidence" value="ECO:0007669"/>
    <property type="project" value="InterPro"/>
</dbReference>
<comment type="caution">
    <text evidence="4">The sequence shown here is derived from an EMBL/GenBank/DDBJ whole genome shotgun (WGS) entry which is preliminary data.</text>
</comment>
<dbReference type="Pfam" id="PF12965">
    <property type="entry name" value="DUF3854"/>
    <property type="match status" value="1"/>
</dbReference>
<dbReference type="GO" id="GO:0006260">
    <property type="term" value="P:DNA replication"/>
    <property type="evidence" value="ECO:0007669"/>
    <property type="project" value="InterPro"/>
</dbReference>
<dbReference type="GO" id="GO:0008270">
    <property type="term" value="F:zinc ion binding"/>
    <property type="evidence" value="ECO:0007669"/>
    <property type="project" value="InterPro"/>
</dbReference>
<dbReference type="Gene3D" id="3.90.580.10">
    <property type="entry name" value="Zinc finger, CHC2-type domain"/>
    <property type="match status" value="1"/>
</dbReference>
<dbReference type="EMBL" id="LGTE01000024">
    <property type="protein sequence ID" value="KNZ68667.1"/>
    <property type="molecule type" value="Genomic_DNA"/>
</dbReference>
<dbReference type="GO" id="GO:0003899">
    <property type="term" value="F:DNA-directed RNA polymerase activity"/>
    <property type="evidence" value="ECO:0007669"/>
    <property type="project" value="InterPro"/>
</dbReference>